<sequence>MKTGNGLLAKLRRQNDVRRSLERLQPLMLPGNYHISGGLALAPAGPTGQPDDYQRGLQEAGTDHFPWLLHRLVGRPYKIAPPAGAATPLYDTLIQRRDWVILVAAGRDHVLRLTSRPELVARLTRNAEWLRRSYPVPWIEEARLDLEGLYGVREDFVAGCPIRAAVPRQWDPVFRQLLSVCQKHAAWCEGRFGFAPVMAELSRWQIPPWLARAFSEHQTGLQELLADCPLLAGHGDCHNGNVVVQPDGSLILIDLERVQPLPFFFDALSLLRGSGEVNAVLRQAYLAGDYDAELAAIWAVAGRKWQARWRVPALLAMVVAHAFRPQFSSSSSARRREKLIGAAEKIRHDCKMG</sequence>
<dbReference type="AlphaFoldDB" id="D6Z2L3"/>
<evidence type="ECO:0000313" key="3">
    <source>
        <dbReference type="Proteomes" id="UP000001508"/>
    </source>
</evidence>
<dbReference type="InParanoid" id="D6Z2L3"/>
<name>D6Z2L3_DESAT</name>
<evidence type="ECO:0000313" key="2">
    <source>
        <dbReference type="EMBL" id="ADH85788.1"/>
    </source>
</evidence>
<dbReference type="HOGENOM" id="CLU_784641_0_0_7"/>
<evidence type="ECO:0000259" key="1">
    <source>
        <dbReference type="Pfam" id="PF01636"/>
    </source>
</evidence>
<organism evidence="2 3">
    <name type="scientific">Desulfurivibrio alkaliphilus (strain DSM 19089 / UNIQEM U267 / AHT2)</name>
    <dbReference type="NCBI Taxonomy" id="589865"/>
    <lineage>
        <taxon>Bacteria</taxon>
        <taxon>Pseudomonadati</taxon>
        <taxon>Thermodesulfobacteriota</taxon>
        <taxon>Desulfobulbia</taxon>
        <taxon>Desulfobulbales</taxon>
        <taxon>Desulfobulbaceae</taxon>
        <taxon>Desulfurivibrio</taxon>
    </lineage>
</organism>
<dbReference type="RefSeq" id="WP_013163317.1">
    <property type="nucleotide sequence ID" value="NC_014216.1"/>
</dbReference>
<protein>
    <submittedName>
        <fullName evidence="2">Aminoglycoside phosphotransferase</fullName>
    </submittedName>
</protein>
<dbReference type="EMBL" id="CP001940">
    <property type="protein sequence ID" value="ADH85788.1"/>
    <property type="molecule type" value="Genomic_DNA"/>
</dbReference>
<accession>D6Z2L3</accession>
<dbReference type="Proteomes" id="UP000001508">
    <property type="component" value="Chromosome"/>
</dbReference>
<dbReference type="STRING" id="589865.DaAHT2_1090"/>
<proteinExistence type="predicted"/>
<dbReference type="InterPro" id="IPR002575">
    <property type="entry name" value="Aminoglycoside_PTrfase"/>
</dbReference>
<dbReference type="eggNOG" id="COG0510">
    <property type="taxonomic scope" value="Bacteria"/>
</dbReference>
<feature type="domain" description="Aminoglycoside phosphotransferase" evidence="1">
    <location>
        <begin position="211"/>
        <end position="290"/>
    </location>
</feature>
<gene>
    <name evidence="2" type="ordered locus">DaAHT2_1090</name>
</gene>
<dbReference type="GO" id="GO:0016740">
    <property type="term" value="F:transferase activity"/>
    <property type="evidence" value="ECO:0007669"/>
    <property type="project" value="UniProtKB-KW"/>
</dbReference>
<reference evidence="3" key="1">
    <citation type="submission" date="2010-02" db="EMBL/GenBank/DDBJ databases">
        <title>Complete sequence of Desulfurivibrio alkaliphilus AHT2.</title>
        <authorList>
            <consortium name="US DOE Joint Genome Institute"/>
            <person name="Pitluck S."/>
            <person name="Chertkov O."/>
            <person name="Detter J.C."/>
            <person name="Han C."/>
            <person name="Tapia R."/>
            <person name="Larimer F."/>
            <person name="Land M."/>
            <person name="Hauser L."/>
            <person name="Kyrpides N."/>
            <person name="Mikhailova N."/>
            <person name="Sorokin D.Y."/>
            <person name="Muyzer G."/>
            <person name="Woyke T."/>
        </authorList>
    </citation>
    <scope>NUCLEOTIDE SEQUENCE [LARGE SCALE GENOMIC DNA]</scope>
    <source>
        <strain evidence="3">DSM 19089 / UNIQEM U267 / AHT2</strain>
    </source>
</reference>
<keyword evidence="3" id="KW-1185">Reference proteome</keyword>
<dbReference type="KEGG" id="dak:DaAHT2_1090"/>
<keyword evidence="2" id="KW-0808">Transferase</keyword>
<dbReference type="SUPFAM" id="SSF56112">
    <property type="entry name" value="Protein kinase-like (PK-like)"/>
    <property type="match status" value="1"/>
</dbReference>
<dbReference type="InterPro" id="IPR011009">
    <property type="entry name" value="Kinase-like_dom_sf"/>
</dbReference>
<dbReference type="Pfam" id="PF01636">
    <property type="entry name" value="APH"/>
    <property type="match status" value="1"/>
</dbReference>